<feature type="transmembrane region" description="Helical" evidence="1">
    <location>
        <begin position="31"/>
        <end position="55"/>
    </location>
</feature>
<keyword evidence="1" id="KW-0812">Transmembrane</keyword>
<dbReference type="RefSeq" id="WP_324277199.1">
    <property type="nucleotide sequence ID" value="NZ_CP141261.1"/>
</dbReference>
<evidence type="ECO:0000256" key="1">
    <source>
        <dbReference type="SAM" id="Phobius"/>
    </source>
</evidence>
<protein>
    <submittedName>
        <fullName evidence="2">Uncharacterized protein</fullName>
    </submittedName>
</protein>
<evidence type="ECO:0000313" key="2">
    <source>
        <dbReference type="EMBL" id="WRL65882.1"/>
    </source>
</evidence>
<gene>
    <name evidence="2" type="ORF">U6N30_10180</name>
</gene>
<evidence type="ECO:0000313" key="3">
    <source>
        <dbReference type="Proteomes" id="UP001324287"/>
    </source>
</evidence>
<sequence>MLFAVVAVSVSVGFVLHLVDPADDFLGIGARIVRFVSSFTMRSNLLVLAAVLPLVRGPDHDGPVWRVVRLASLLGITITGLVYVAVLAPLYDPRGIDSWTNAGSTTSRR</sequence>
<accession>A0ABZ1B686</accession>
<name>A0ABZ1B686_9ACTN</name>
<dbReference type="EMBL" id="CP141261">
    <property type="protein sequence ID" value="WRL65882.1"/>
    <property type="molecule type" value="Genomic_DNA"/>
</dbReference>
<proteinExistence type="predicted"/>
<feature type="transmembrane region" description="Helical" evidence="1">
    <location>
        <begin position="67"/>
        <end position="91"/>
    </location>
</feature>
<keyword evidence="3" id="KW-1185">Reference proteome</keyword>
<keyword evidence="1" id="KW-0472">Membrane</keyword>
<reference evidence="2 3" key="1">
    <citation type="submission" date="2023-12" db="EMBL/GenBank/DDBJ databases">
        <title>Blastococcus brunescens sp. nov., an actonobacterium isolated from sandstone collected in sahara desert.</title>
        <authorList>
            <person name="Gtari M."/>
            <person name="Ghodhbane F."/>
        </authorList>
    </citation>
    <scope>NUCLEOTIDE SEQUENCE [LARGE SCALE GENOMIC DNA]</scope>
    <source>
        <strain evidence="2 3">BMG 8361</strain>
    </source>
</reference>
<keyword evidence="1" id="KW-1133">Transmembrane helix</keyword>
<dbReference type="Proteomes" id="UP001324287">
    <property type="component" value="Chromosome"/>
</dbReference>
<organism evidence="2 3">
    <name type="scientific">Blastococcus brunescens</name>
    <dbReference type="NCBI Taxonomy" id="1564165"/>
    <lineage>
        <taxon>Bacteria</taxon>
        <taxon>Bacillati</taxon>
        <taxon>Actinomycetota</taxon>
        <taxon>Actinomycetes</taxon>
        <taxon>Geodermatophilales</taxon>
        <taxon>Geodermatophilaceae</taxon>
        <taxon>Blastococcus</taxon>
    </lineage>
</organism>